<organism evidence="2 3">
    <name type="scientific">Symbiodinium natans</name>
    <dbReference type="NCBI Taxonomy" id="878477"/>
    <lineage>
        <taxon>Eukaryota</taxon>
        <taxon>Sar</taxon>
        <taxon>Alveolata</taxon>
        <taxon>Dinophyceae</taxon>
        <taxon>Suessiales</taxon>
        <taxon>Symbiodiniaceae</taxon>
        <taxon>Symbiodinium</taxon>
    </lineage>
</organism>
<proteinExistence type="predicted"/>
<accession>A0A812PXR2</accession>
<keyword evidence="3" id="KW-1185">Reference proteome</keyword>
<gene>
    <name evidence="2" type="primary">UVR8</name>
    <name evidence="2" type="ORF">SNAT2548_LOCUS20045</name>
</gene>
<dbReference type="AlphaFoldDB" id="A0A812PXR2"/>
<dbReference type="OrthoDB" id="10408239at2759"/>
<evidence type="ECO:0000256" key="1">
    <source>
        <dbReference type="SAM" id="MobiDB-lite"/>
    </source>
</evidence>
<evidence type="ECO:0000313" key="2">
    <source>
        <dbReference type="EMBL" id="CAE7368355.1"/>
    </source>
</evidence>
<feature type="compositionally biased region" description="Basic and acidic residues" evidence="1">
    <location>
        <begin position="1"/>
        <end position="34"/>
    </location>
</feature>
<name>A0A812PXR2_9DINO</name>
<comment type="caution">
    <text evidence="2">The sequence shown here is derived from an EMBL/GenBank/DDBJ whole genome shotgun (WGS) entry which is preliminary data.</text>
</comment>
<protein>
    <submittedName>
        <fullName evidence="2">UVR8 protein</fullName>
    </submittedName>
</protein>
<sequence length="211" mass="23302">MAAEISKDTRPREPRVEELQREAKRAKSEWDRAKQVPVPDEGDEDLEDAPAEEGDSQAADLEGMPPLQAVQGSWLSARGECAIFTDPRTNRLTYEEHLADDQSRLHGWLEPSEEASEGSIACWIATLHLLEEDELPWYGPSFGEEPEALGQVKVELFPGRRLQTSIRIEDEDDDWQSPTPFRRRASEEIAASAAAAESAAAGGAFVFGGGR</sequence>
<evidence type="ECO:0000313" key="3">
    <source>
        <dbReference type="Proteomes" id="UP000604046"/>
    </source>
</evidence>
<feature type="compositionally biased region" description="Acidic residues" evidence="1">
    <location>
        <begin position="40"/>
        <end position="55"/>
    </location>
</feature>
<feature type="region of interest" description="Disordered" evidence="1">
    <location>
        <begin position="1"/>
        <end position="64"/>
    </location>
</feature>
<dbReference type="Proteomes" id="UP000604046">
    <property type="component" value="Unassembled WGS sequence"/>
</dbReference>
<reference evidence="2" key="1">
    <citation type="submission" date="2021-02" db="EMBL/GenBank/DDBJ databases">
        <authorList>
            <person name="Dougan E. K."/>
            <person name="Rhodes N."/>
            <person name="Thang M."/>
            <person name="Chan C."/>
        </authorList>
    </citation>
    <scope>NUCLEOTIDE SEQUENCE</scope>
</reference>
<dbReference type="EMBL" id="CAJNDS010002198">
    <property type="protein sequence ID" value="CAE7368355.1"/>
    <property type="molecule type" value="Genomic_DNA"/>
</dbReference>